<gene>
    <name evidence="1" type="ORF">EDS130_LOCUS33343</name>
</gene>
<name>A0A815HB97_ADIRI</name>
<comment type="caution">
    <text evidence="1">The sequence shown here is derived from an EMBL/GenBank/DDBJ whole genome shotgun (WGS) entry which is preliminary data.</text>
</comment>
<dbReference type="AlphaFoldDB" id="A0A815HB97"/>
<sequence>MNLFASIDYTFISYAMTSSRTPRSDTVKCHACGHLCASPPNMAPNESALNEQLDWLTVDHDDLRQDILEQSSRPKYHPSMSIIDHWEQESIKRIQRTAYLARQALIHALDEHMLKIEKILQSLTPKLRHARQYIKFYSQSDIKEWAKTLQKLKQIPSLPVTIDEDNKIYGIIVSHERSKRISPAKSLTFSLNSTSSNCTLSGHEYQSIRTLINDDDDSMHTVEDYSSKNSRNITPGGVLIIRDYEDHDHQCTTPVNDVSQNA</sequence>
<dbReference type="OrthoDB" id="10019892at2759"/>
<protein>
    <submittedName>
        <fullName evidence="1">Uncharacterized protein</fullName>
    </submittedName>
</protein>
<dbReference type="Proteomes" id="UP000663852">
    <property type="component" value="Unassembled WGS sequence"/>
</dbReference>
<evidence type="ECO:0000313" key="2">
    <source>
        <dbReference type="Proteomes" id="UP000663852"/>
    </source>
</evidence>
<evidence type="ECO:0000313" key="1">
    <source>
        <dbReference type="EMBL" id="CAF1352206.1"/>
    </source>
</evidence>
<dbReference type="EMBL" id="CAJNOJ010000265">
    <property type="protein sequence ID" value="CAF1352206.1"/>
    <property type="molecule type" value="Genomic_DNA"/>
</dbReference>
<proteinExistence type="predicted"/>
<accession>A0A815HB97</accession>
<reference evidence="1" key="1">
    <citation type="submission" date="2021-02" db="EMBL/GenBank/DDBJ databases">
        <authorList>
            <person name="Nowell W R."/>
        </authorList>
    </citation>
    <scope>NUCLEOTIDE SEQUENCE</scope>
</reference>
<organism evidence="1 2">
    <name type="scientific">Adineta ricciae</name>
    <name type="common">Rotifer</name>
    <dbReference type="NCBI Taxonomy" id="249248"/>
    <lineage>
        <taxon>Eukaryota</taxon>
        <taxon>Metazoa</taxon>
        <taxon>Spiralia</taxon>
        <taxon>Gnathifera</taxon>
        <taxon>Rotifera</taxon>
        <taxon>Eurotatoria</taxon>
        <taxon>Bdelloidea</taxon>
        <taxon>Adinetida</taxon>
        <taxon>Adinetidae</taxon>
        <taxon>Adineta</taxon>
    </lineage>
</organism>